<accession>A0ABW8APN2</accession>
<name>A0ABW8APN2_9ACTN</name>
<sequence>MQTGTSILGPLAVLTAAIIALLGVGATVRQKSKTDRREQWWKRAEWSLDQIFHTDEARQRVGFAVLLVLADSRLATSEEFALLDAAADVVIDSAEINEEDQDEDHDGGLGRS</sequence>
<dbReference type="RefSeq" id="WP_398281730.1">
    <property type="nucleotide sequence ID" value="NZ_JBITLV010000004.1"/>
</dbReference>
<dbReference type="EMBL" id="JBITLV010000004">
    <property type="protein sequence ID" value="MFI7588343.1"/>
    <property type="molecule type" value="Genomic_DNA"/>
</dbReference>
<keyword evidence="1" id="KW-0812">Transmembrane</keyword>
<keyword evidence="1" id="KW-0472">Membrane</keyword>
<keyword evidence="3" id="KW-1185">Reference proteome</keyword>
<feature type="transmembrane region" description="Helical" evidence="1">
    <location>
        <begin position="6"/>
        <end position="28"/>
    </location>
</feature>
<dbReference type="Proteomes" id="UP001612915">
    <property type="component" value="Unassembled WGS sequence"/>
</dbReference>
<gene>
    <name evidence="2" type="ORF">ACIB24_14840</name>
</gene>
<proteinExistence type="predicted"/>
<evidence type="ECO:0000256" key="1">
    <source>
        <dbReference type="SAM" id="Phobius"/>
    </source>
</evidence>
<keyword evidence="1" id="KW-1133">Transmembrane helix</keyword>
<reference evidence="2 3" key="1">
    <citation type="submission" date="2024-10" db="EMBL/GenBank/DDBJ databases">
        <title>The Natural Products Discovery Center: Release of the First 8490 Sequenced Strains for Exploring Actinobacteria Biosynthetic Diversity.</title>
        <authorList>
            <person name="Kalkreuter E."/>
            <person name="Kautsar S.A."/>
            <person name="Yang D."/>
            <person name="Bader C.D."/>
            <person name="Teijaro C.N."/>
            <person name="Fluegel L."/>
            <person name="Davis C.M."/>
            <person name="Simpson J.R."/>
            <person name="Lauterbach L."/>
            <person name="Steele A.D."/>
            <person name="Gui C."/>
            <person name="Meng S."/>
            <person name="Li G."/>
            <person name="Viehrig K."/>
            <person name="Ye F."/>
            <person name="Su P."/>
            <person name="Kiefer A.F."/>
            <person name="Nichols A."/>
            <person name="Cepeda A.J."/>
            <person name="Yan W."/>
            <person name="Fan B."/>
            <person name="Jiang Y."/>
            <person name="Adhikari A."/>
            <person name="Zheng C.-J."/>
            <person name="Schuster L."/>
            <person name="Cowan T.M."/>
            <person name="Smanski M.J."/>
            <person name="Chevrette M.G."/>
            <person name="De Carvalho L.P.S."/>
            <person name="Shen B."/>
        </authorList>
    </citation>
    <scope>NUCLEOTIDE SEQUENCE [LARGE SCALE GENOMIC DNA]</scope>
    <source>
        <strain evidence="2 3">NPDC049639</strain>
    </source>
</reference>
<comment type="caution">
    <text evidence="2">The sequence shown here is derived from an EMBL/GenBank/DDBJ whole genome shotgun (WGS) entry which is preliminary data.</text>
</comment>
<organism evidence="2 3">
    <name type="scientific">Spongisporangium articulatum</name>
    <dbReference type="NCBI Taxonomy" id="3362603"/>
    <lineage>
        <taxon>Bacteria</taxon>
        <taxon>Bacillati</taxon>
        <taxon>Actinomycetota</taxon>
        <taxon>Actinomycetes</taxon>
        <taxon>Kineosporiales</taxon>
        <taxon>Kineosporiaceae</taxon>
        <taxon>Spongisporangium</taxon>
    </lineage>
</organism>
<evidence type="ECO:0000313" key="3">
    <source>
        <dbReference type="Proteomes" id="UP001612915"/>
    </source>
</evidence>
<protein>
    <submittedName>
        <fullName evidence="2">Uncharacterized protein</fullName>
    </submittedName>
</protein>
<evidence type="ECO:0000313" key="2">
    <source>
        <dbReference type="EMBL" id="MFI7588343.1"/>
    </source>
</evidence>